<evidence type="ECO:0000313" key="5">
    <source>
        <dbReference type="EMBL" id="GIY90509.1"/>
    </source>
</evidence>
<organism evidence="5 6">
    <name type="scientific">Caerostris extrusa</name>
    <name type="common">Bark spider</name>
    <name type="synonym">Caerostris bankana</name>
    <dbReference type="NCBI Taxonomy" id="172846"/>
    <lineage>
        <taxon>Eukaryota</taxon>
        <taxon>Metazoa</taxon>
        <taxon>Ecdysozoa</taxon>
        <taxon>Arthropoda</taxon>
        <taxon>Chelicerata</taxon>
        <taxon>Arachnida</taxon>
        <taxon>Araneae</taxon>
        <taxon>Araneomorphae</taxon>
        <taxon>Entelegynae</taxon>
        <taxon>Araneoidea</taxon>
        <taxon>Araneidae</taxon>
        <taxon>Caerostris</taxon>
    </lineage>
</organism>
<dbReference type="InterPro" id="IPR032675">
    <property type="entry name" value="LRR_dom_sf"/>
</dbReference>
<keyword evidence="2 3" id="KW-0732">Signal</keyword>
<dbReference type="EMBL" id="BPLR01017324">
    <property type="protein sequence ID" value="GIY90509.1"/>
    <property type="molecule type" value="Genomic_DNA"/>
</dbReference>
<dbReference type="InterPro" id="IPR000372">
    <property type="entry name" value="LRRNT"/>
</dbReference>
<feature type="domain" description="LRRNT" evidence="4">
    <location>
        <begin position="24"/>
        <end position="56"/>
    </location>
</feature>
<comment type="caution">
    <text evidence="5">The sequence shown here is derived from an EMBL/GenBank/DDBJ whole genome shotgun (WGS) entry which is preliminary data.</text>
</comment>
<sequence length="77" mass="8676">MYLTILVVVFLLGCTSGEESRLAVCPQVCDCKGLTVDCGNRQLKSVPKPLPKEAKRMFDYVSLSKIERCILEKRAFH</sequence>
<name>A0AAV4X9D9_CAEEX</name>
<evidence type="ECO:0000256" key="3">
    <source>
        <dbReference type="SAM" id="SignalP"/>
    </source>
</evidence>
<dbReference type="Pfam" id="PF01462">
    <property type="entry name" value="LRRNT"/>
    <property type="match status" value="1"/>
</dbReference>
<protein>
    <recommendedName>
        <fullName evidence="4">LRRNT domain-containing protein</fullName>
    </recommendedName>
</protein>
<reference evidence="5 6" key="1">
    <citation type="submission" date="2021-06" db="EMBL/GenBank/DDBJ databases">
        <title>Caerostris extrusa draft genome.</title>
        <authorList>
            <person name="Kono N."/>
            <person name="Arakawa K."/>
        </authorList>
    </citation>
    <scope>NUCLEOTIDE SEQUENCE [LARGE SCALE GENOMIC DNA]</scope>
</reference>
<gene>
    <name evidence="5" type="ORF">CEXT_620761</name>
</gene>
<feature type="chain" id="PRO_5043551337" description="LRRNT domain-containing protein" evidence="3">
    <location>
        <begin position="18"/>
        <end position="77"/>
    </location>
</feature>
<dbReference type="SMART" id="SM00013">
    <property type="entry name" value="LRRNT"/>
    <property type="match status" value="1"/>
</dbReference>
<dbReference type="AlphaFoldDB" id="A0AAV4X9D9"/>
<accession>A0AAV4X9D9</accession>
<dbReference type="Proteomes" id="UP001054945">
    <property type="component" value="Unassembled WGS sequence"/>
</dbReference>
<keyword evidence="1" id="KW-0433">Leucine-rich repeat</keyword>
<feature type="signal peptide" evidence="3">
    <location>
        <begin position="1"/>
        <end position="17"/>
    </location>
</feature>
<keyword evidence="6" id="KW-1185">Reference proteome</keyword>
<proteinExistence type="predicted"/>
<dbReference type="Gene3D" id="3.80.10.10">
    <property type="entry name" value="Ribonuclease Inhibitor"/>
    <property type="match status" value="1"/>
</dbReference>
<evidence type="ECO:0000313" key="6">
    <source>
        <dbReference type="Proteomes" id="UP001054945"/>
    </source>
</evidence>
<evidence type="ECO:0000256" key="1">
    <source>
        <dbReference type="ARBA" id="ARBA00022614"/>
    </source>
</evidence>
<evidence type="ECO:0000256" key="2">
    <source>
        <dbReference type="ARBA" id="ARBA00022729"/>
    </source>
</evidence>
<evidence type="ECO:0000259" key="4">
    <source>
        <dbReference type="SMART" id="SM00013"/>
    </source>
</evidence>